<sequence>MRPAASEAGACQCGLELVVGEHPLRCCALVRQGGTPPAPVFVRVLMKGNFGGWWLLEQEDDDENLLKGWLVVIDKAGCFYLRLCTSGWQQQQGSGAECWLTEKQLDTSGKKRIVAGCIAL</sequence>
<name>A0A915ERE5_9BILA</name>
<dbReference type="Proteomes" id="UP000887574">
    <property type="component" value="Unplaced"/>
</dbReference>
<dbReference type="AlphaFoldDB" id="A0A915ERE5"/>
<organism evidence="1 2">
    <name type="scientific">Ditylenchus dipsaci</name>
    <dbReference type="NCBI Taxonomy" id="166011"/>
    <lineage>
        <taxon>Eukaryota</taxon>
        <taxon>Metazoa</taxon>
        <taxon>Ecdysozoa</taxon>
        <taxon>Nematoda</taxon>
        <taxon>Chromadorea</taxon>
        <taxon>Rhabditida</taxon>
        <taxon>Tylenchina</taxon>
        <taxon>Tylenchomorpha</taxon>
        <taxon>Sphaerularioidea</taxon>
        <taxon>Anguinidae</taxon>
        <taxon>Anguininae</taxon>
        <taxon>Ditylenchus</taxon>
    </lineage>
</organism>
<dbReference type="WBParaSite" id="jg8534">
    <property type="protein sequence ID" value="jg8534"/>
    <property type="gene ID" value="jg8534"/>
</dbReference>
<reference evidence="2" key="1">
    <citation type="submission" date="2022-11" db="UniProtKB">
        <authorList>
            <consortium name="WormBaseParasite"/>
        </authorList>
    </citation>
    <scope>IDENTIFICATION</scope>
</reference>
<proteinExistence type="predicted"/>
<evidence type="ECO:0000313" key="2">
    <source>
        <dbReference type="WBParaSite" id="jg8534"/>
    </source>
</evidence>
<protein>
    <submittedName>
        <fullName evidence="2">Uncharacterized protein</fullName>
    </submittedName>
</protein>
<accession>A0A915ERE5</accession>
<evidence type="ECO:0000313" key="1">
    <source>
        <dbReference type="Proteomes" id="UP000887574"/>
    </source>
</evidence>
<keyword evidence="1" id="KW-1185">Reference proteome</keyword>